<comment type="caution">
    <text evidence="1">The sequence shown here is derived from an EMBL/GenBank/DDBJ whole genome shotgun (WGS) entry which is preliminary data.</text>
</comment>
<evidence type="ECO:0000313" key="1">
    <source>
        <dbReference type="EMBL" id="KAH7933573.1"/>
    </source>
</evidence>
<proteinExistence type="predicted"/>
<organism evidence="1 2">
    <name type="scientific">Dermacentor silvarum</name>
    <name type="common">Tick</name>
    <dbReference type="NCBI Taxonomy" id="543639"/>
    <lineage>
        <taxon>Eukaryota</taxon>
        <taxon>Metazoa</taxon>
        <taxon>Ecdysozoa</taxon>
        <taxon>Arthropoda</taxon>
        <taxon>Chelicerata</taxon>
        <taxon>Arachnida</taxon>
        <taxon>Acari</taxon>
        <taxon>Parasitiformes</taxon>
        <taxon>Ixodida</taxon>
        <taxon>Ixodoidea</taxon>
        <taxon>Ixodidae</taxon>
        <taxon>Rhipicephalinae</taxon>
        <taxon>Dermacentor</taxon>
    </lineage>
</organism>
<protein>
    <submittedName>
        <fullName evidence="1">Uncharacterized protein</fullName>
    </submittedName>
</protein>
<dbReference type="Proteomes" id="UP000821865">
    <property type="component" value="Chromosome 9"/>
</dbReference>
<name>A0ACB8C410_DERSI</name>
<dbReference type="EMBL" id="CM023478">
    <property type="protein sequence ID" value="KAH7933573.1"/>
    <property type="molecule type" value="Genomic_DNA"/>
</dbReference>
<reference evidence="1" key="1">
    <citation type="submission" date="2020-05" db="EMBL/GenBank/DDBJ databases">
        <title>Large-scale comparative analyses of tick genomes elucidate their genetic diversity and vector capacities.</title>
        <authorList>
            <person name="Jia N."/>
            <person name="Wang J."/>
            <person name="Shi W."/>
            <person name="Du L."/>
            <person name="Sun Y."/>
            <person name="Zhan W."/>
            <person name="Jiang J."/>
            <person name="Wang Q."/>
            <person name="Zhang B."/>
            <person name="Ji P."/>
            <person name="Sakyi L.B."/>
            <person name="Cui X."/>
            <person name="Yuan T."/>
            <person name="Jiang B."/>
            <person name="Yang W."/>
            <person name="Lam T.T.-Y."/>
            <person name="Chang Q."/>
            <person name="Ding S."/>
            <person name="Wang X."/>
            <person name="Zhu J."/>
            <person name="Ruan X."/>
            <person name="Zhao L."/>
            <person name="Wei J."/>
            <person name="Que T."/>
            <person name="Du C."/>
            <person name="Cheng J."/>
            <person name="Dai P."/>
            <person name="Han X."/>
            <person name="Huang E."/>
            <person name="Gao Y."/>
            <person name="Liu J."/>
            <person name="Shao H."/>
            <person name="Ye R."/>
            <person name="Li L."/>
            <person name="Wei W."/>
            <person name="Wang X."/>
            <person name="Wang C."/>
            <person name="Yang T."/>
            <person name="Huo Q."/>
            <person name="Li W."/>
            <person name="Guo W."/>
            <person name="Chen H."/>
            <person name="Zhou L."/>
            <person name="Ni X."/>
            <person name="Tian J."/>
            <person name="Zhou Y."/>
            <person name="Sheng Y."/>
            <person name="Liu T."/>
            <person name="Pan Y."/>
            <person name="Xia L."/>
            <person name="Li J."/>
            <person name="Zhao F."/>
            <person name="Cao W."/>
        </authorList>
    </citation>
    <scope>NUCLEOTIDE SEQUENCE</scope>
    <source>
        <strain evidence="1">Dsil-2018</strain>
    </source>
</reference>
<accession>A0ACB8C410</accession>
<sequence length="319" mass="34869">MLALKRSLVVVRTSAHQNCVRRVRCGARLSGPPGGLSYAAVLGAGPAHSRVGQPDGAAARAPSQQAHNHVAFLTPTAQTTTLARDVLRLLKTNIDPGAKHIKDISLHHTRYGLTVFSSNKQSLDNLQQAIKDNPVTRASMFVRLGQKRNPHVKFNGVGPEIAPDEFLRVLNERNEGLDLDLEKCKVRVTFPERAGTSAFVGEVDPEVFKRIMKRPRLSVGWTSVLASEDLHVPTCTYCATYRHGRMTCPHKDDPAKATCMKCGGNHLAVTCRVRMGDDAVCCTECMKLGHATTHPTGFPSRPVLLEKVARLRARTNYGA</sequence>
<gene>
    <name evidence="1" type="ORF">HPB49_014028</name>
</gene>
<evidence type="ECO:0000313" key="2">
    <source>
        <dbReference type="Proteomes" id="UP000821865"/>
    </source>
</evidence>
<keyword evidence="2" id="KW-1185">Reference proteome</keyword>